<keyword evidence="1" id="KW-0436">Ligase</keyword>
<comment type="caution">
    <text evidence="1">The sequence shown here is derived from an EMBL/GenBank/DDBJ whole genome shotgun (WGS) entry which is preliminary data.</text>
</comment>
<reference evidence="2" key="1">
    <citation type="journal article" date="2019" name="Curr. Biol.">
        <title>Genome Sequence of Striga asiatica Provides Insight into the Evolution of Plant Parasitism.</title>
        <authorList>
            <person name="Yoshida S."/>
            <person name="Kim S."/>
            <person name="Wafula E.K."/>
            <person name="Tanskanen J."/>
            <person name="Kim Y.M."/>
            <person name="Honaas L."/>
            <person name="Yang Z."/>
            <person name="Spallek T."/>
            <person name="Conn C.E."/>
            <person name="Ichihashi Y."/>
            <person name="Cheong K."/>
            <person name="Cui S."/>
            <person name="Der J.P."/>
            <person name="Gundlach H."/>
            <person name="Jiao Y."/>
            <person name="Hori C."/>
            <person name="Ishida J.K."/>
            <person name="Kasahara H."/>
            <person name="Kiba T."/>
            <person name="Kim M.S."/>
            <person name="Koo N."/>
            <person name="Laohavisit A."/>
            <person name="Lee Y.H."/>
            <person name="Lumba S."/>
            <person name="McCourt P."/>
            <person name="Mortimer J.C."/>
            <person name="Mutuku J.M."/>
            <person name="Nomura T."/>
            <person name="Sasaki-Sekimoto Y."/>
            <person name="Seto Y."/>
            <person name="Wang Y."/>
            <person name="Wakatake T."/>
            <person name="Sakakibara H."/>
            <person name="Demura T."/>
            <person name="Yamaguchi S."/>
            <person name="Yoneyama K."/>
            <person name="Manabe R.I."/>
            <person name="Nelson D.C."/>
            <person name="Schulman A.H."/>
            <person name="Timko M.P."/>
            <person name="dePamphilis C.W."/>
            <person name="Choi D."/>
            <person name="Shirasu K."/>
        </authorList>
    </citation>
    <scope>NUCLEOTIDE SEQUENCE [LARGE SCALE GENOMIC DNA]</scope>
    <source>
        <strain evidence="2">cv. UVA1</strain>
    </source>
</reference>
<organism evidence="1 2">
    <name type="scientific">Striga asiatica</name>
    <name type="common">Asiatic witchweed</name>
    <name type="synonym">Buchnera asiatica</name>
    <dbReference type="NCBI Taxonomy" id="4170"/>
    <lineage>
        <taxon>Eukaryota</taxon>
        <taxon>Viridiplantae</taxon>
        <taxon>Streptophyta</taxon>
        <taxon>Embryophyta</taxon>
        <taxon>Tracheophyta</taxon>
        <taxon>Spermatophyta</taxon>
        <taxon>Magnoliopsida</taxon>
        <taxon>eudicotyledons</taxon>
        <taxon>Gunneridae</taxon>
        <taxon>Pentapetalae</taxon>
        <taxon>asterids</taxon>
        <taxon>lamiids</taxon>
        <taxon>Lamiales</taxon>
        <taxon>Orobanchaceae</taxon>
        <taxon>Buchnereae</taxon>
        <taxon>Striga</taxon>
    </lineage>
</organism>
<sequence length="124" mass="13697">MSGTDTGISFMKRMDTDTIQSSRLLRINPTAGEGKGRGDLAGTHRIRVKIDRPYCIRAASGEFPGGDAAEDGDEGDGERFARVKRVRSWHALRHLSSDVEKDLNWKNSRRMKGGLGGEYAQQGF</sequence>
<dbReference type="EMBL" id="BKCP01007515">
    <property type="protein sequence ID" value="GER46392.1"/>
    <property type="molecule type" value="Genomic_DNA"/>
</dbReference>
<dbReference type="GO" id="GO:0016874">
    <property type="term" value="F:ligase activity"/>
    <property type="evidence" value="ECO:0007669"/>
    <property type="project" value="UniProtKB-KW"/>
</dbReference>
<dbReference type="AlphaFoldDB" id="A0A5A7QNI1"/>
<keyword evidence="2" id="KW-1185">Reference proteome</keyword>
<evidence type="ECO:0000313" key="2">
    <source>
        <dbReference type="Proteomes" id="UP000325081"/>
    </source>
</evidence>
<dbReference type="Proteomes" id="UP000325081">
    <property type="component" value="Unassembled WGS sequence"/>
</dbReference>
<proteinExistence type="predicted"/>
<accession>A0A5A7QNI1</accession>
<protein>
    <submittedName>
        <fullName evidence="1">Glutamate--tRNA ligase</fullName>
    </submittedName>
</protein>
<gene>
    <name evidence="1" type="ORF">STAS_23442</name>
</gene>
<name>A0A5A7QNI1_STRAF</name>
<evidence type="ECO:0000313" key="1">
    <source>
        <dbReference type="EMBL" id="GER46392.1"/>
    </source>
</evidence>